<reference evidence="5 6" key="1">
    <citation type="submission" date="2014-02" db="EMBL/GenBank/DDBJ databases">
        <title>Draft genome of Erwinia mallotivora strain BT-MARDI, a papaya dieback pathogen.</title>
        <authorList>
            <person name="Redzuan R."/>
            <person name="Abu Bakar N."/>
            <person name="Badrun R."/>
            <person name="Mohd Raih M.F."/>
            <person name="Rozano L."/>
            <person name="Mat Amin N."/>
        </authorList>
    </citation>
    <scope>NUCLEOTIDE SEQUENCE [LARGE SCALE GENOMIC DNA]</scope>
    <source>
        <strain evidence="5 6">BT-MARDI</strain>
    </source>
</reference>
<dbReference type="AlphaFoldDB" id="A0A014MBN5"/>
<dbReference type="InterPro" id="IPR052359">
    <property type="entry name" value="HTH-type_reg/antitoxin"/>
</dbReference>
<proteinExistence type="predicted"/>
<evidence type="ECO:0000256" key="2">
    <source>
        <dbReference type="ARBA" id="ARBA00023125"/>
    </source>
</evidence>
<dbReference type="OrthoDB" id="9799384at2"/>
<dbReference type="PATRIC" id="fig|69222.5.peg.2062"/>
<keyword evidence="1" id="KW-0805">Transcription regulation</keyword>
<gene>
    <name evidence="5" type="ORF">BG55_10015</name>
</gene>
<dbReference type="GO" id="GO:0003677">
    <property type="term" value="F:DNA binding"/>
    <property type="evidence" value="ECO:0007669"/>
    <property type="project" value="UniProtKB-KW"/>
</dbReference>
<dbReference type="EMBL" id="JFHN01000045">
    <property type="protein sequence ID" value="EXU75509.1"/>
    <property type="molecule type" value="Genomic_DNA"/>
</dbReference>
<sequence>MTTKSKFKSPAFEAIHSAASGLFSIDAIPQETMRSFDKACLNSVDDLQPLEIKALREKLNVSQPVFASYLNTSVSTVQKWESGVKRPGGLALKLLAVVQKHGLKVLI</sequence>
<dbReference type="PANTHER" id="PTHR36511">
    <property type="entry name" value="MERR FAMILY BACTERIAL REGULATORY PROTEIN"/>
    <property type="match status" value="1"/>
</dbReference>
<dbReference type="Gene3D" id="1.10.260.40">
    <property type="entry name" value="lambda repressor-like DNA-binding domains"/>
    <property type="match status" value="1"/>
</dbReference>
<accession>A0A014MBN5</accession>
<evidence type="ECO:0000259" key="4">
    <source>
        <dbReference type="PROSITE" id="PS50943"/>
    </source>
</evidence>
<name>A0A014MBN5_9GAMM</name>
<dbReference type="STRING" id="69222.BG55_10015"/>
<evidence type="ECO:0000313" key="6">
    <source>
        <dbReference type="Proteomes" id="UP000019918"/>
    </source>
</evidence>
<feature type="domain" description="HTH cro/C1-type" evidence="4">
    <location>
        <begin position="52"/>
        <end position="96"/>
    </location>
</feature>
<dbReference type="SMART" id="SM00530">
    <property type="entry name" value="HTH_XRE"/>
    <property type="match status" value="1"/>
</dbReference>
<organism evidence="5 6">
    <name type="scientific">Erwinia mallotivora</name>
    <dbReference type="NCBI Taxonomy" id="69222"/>
    <lineage>
        <taxon>Bacteria</taxon>
        <taxon>Pseudomonadati</taxon>
        <taxon>Pseudomonadota</taxon>
        <taxon>Gammaproteobacteria</taxon>
        <taxon>Enterobacterales</taxon>
        <taxon>Erwiniaceae</taxon>
        <taxon>Erwinia</taxon>
    </lineage>
</organism>
<dbReference type="SUPFAM" id="SSF47413">
    <property type="entry name" value="lambda repressor-like DNA-binding domains"/>
    <property type="match status" value="1"/>
</dbReference>
<dbReference type="Proteomes" id="UP000019918">
    <property type="component" value="Unassembled WGS sequence"/>
</dbReference>
<dbReference type="Pfam" id="PF01381">
    <property type="entry name" value="HTH_3"/>
    <property type="match status" value="1"/>
</dbReference>
<evidence type="ECO:0000313" key="5">
    <source>
        <dbReference type="EMBL" id="EXU75509.1"/>
    </source>
</evidence>
<dbReference type="RefSeq" id="WP_034936869.1">
    <property type="nucleotide sequence ID" value="NZ_JFHN01000045.1"/>
</dbReference>
<dbReference type="InterPro" id="IPR001387">
    <property type="entry name" value="Cro/C1-type_HTH"/>
</dbReference>
<evidence type="ECO:0000256" key="1">
    <source>
        <dbReference type="ARBA" id="ARBA00023015"/>
    </source>
</evidence>
<dbReference type="PROSITE" id="PS50943">
    <property type="entry name" value="HTH_CROC1"/>
    <property type="match status" value="1"/>
</dbReference>
<keyword evidence="3" id="KW-0804">Transcription</keyword>
<comment type="caution">
    <text evidence="5">The sequence shown here is derived from an EMBL/GenBank/DDBJ whole genome shotgun (WGS) entry which is preliminary data.</text>
</comment>
<keyword evidence="6" id="KW-1185">Reference proteome</keyword>
<dbReference type="CDD" id="cd00093">
    <property type="entry name" value="HTH_XRE"/>
    <property type="match status" value="1"/>
</dbReference>
<protein>
    <submittedName>
        <fullName evidence="5">DNA-binding protein</fullName>
    </submittedName>
</protein>
<keyword evidence="2 5" id="KW-0238">DNA-binding</keyword>
<dbReference type="InterPro" id="IPR010982">
    <property type="entry name" value="Lambda_DNA-bd_dom_sf"/>
</dbReference>
<evidence type="ECO:0000256" key="3">
    <source>
        <dbReference type="ARBA" id="ARBA00023163"/>
    </source>
</evidence>
<dbReference type="PANTHER" id="PTHR36511:SF3">
    <property type="entry name" value="ANTITOXIN HIGA-2"/>
    <property type="match status" value="1"/>
</dbReference>